<feature type="region of interest" description="Disordered" evidence="1">
    <location>
        <begin position="90"/>
        <end position="114"/>
    </location>
</feature>
<dbReference type="AlphaFoldDB" id="A0A813KTD7"/>
<dbReference type="Proteomes" id="UP000626109">
    <property type="component" value="Unassembled WGS sequence"/>
</dbReference>
<reference evidence="2" key="1">
    <citation type="submission" date="2021-02" db="EMBL/GenBank/DDBJ databases">
        <authorList>
            <person name="Dougan E. K."/>
            <person name="Rhodes N."/>
            <person name="Thang M."/>
            <person name="Chan C."/>
        </authorList>
    </citation>
    <scope>NUCLEOTIDE SEQUENCE</scope>
</reference>
<feature type="non-terminal residue" evidence="2">
    <location>
        <position position="1"/>
    </location>
</feature>
<feature type="region of interest" description="Disordered" evidence="1">
    <location>
        <begin position="1"/>
        <end position="72"/>
    </location>
</feature>
<proteinExistence type="predicted"/>
<name>A0A813KTD7_POLGL</name>
<sequence>QQLFSHSATVVSSNGAPTRSLSGGPDQRRIHNFGGSQNPLPAYTGYPSVRVGSGAPSRGRSPPQREASGQLQPQGGLVQFSVPRFQAAVPAAATSPPPQGKSPAPPNPGFRHAPQLAVTHSTNSCSSVKQPSSPGVRHRLKATGEAEIQPQRPQLRQVVQPGSVVNGRFPVHPAASRHARPSACGSTSACRDLAATPSSPSAAPSVATRRVALTTEINGAAQDPASAIAAAIAAASDRGAFVEDSAILLNCSQPYQAPQVQAESISRLVHFWQQALSSSSTAAEYAAPGRVDSAMFWENRRLQNNLRRLLEELHERLCPSESRELQASEIGGLAFDSLLRHAESLGHPVVRSTGAGLEAELPEHVVSDLLQVFSLWPPELTNLDRQEVVASFQVPSLHSAKCLLRGKQIFGTNISRRAFCDALEQVPFNLPDFPVPAHLLSWSVQPNPQPEHRLAVAQAVATIFCLPHTGLFRVKDFFVSGLISVEEIQRALPRLVPQTLVEDAIARIIRRAAPLFSQEEWRELVVVPRK</sequence>
<evidence type="ECO:0000256" key="1">
    <source>
        <dbReference type="SAM" id="MobiDB-lite"/>
    </source>
</evidence>
<evidence type="ECO:0000313" key="3">
    <source>
        <dbReference type="Proteomes" id="UP000626109"/>
    </source>
</evidence>
<feature type="compositionally biased region" description="Pro residues" evidence="1">
    <location>
        <begin position="95"/>
        <end position="108"/>
    </location>
</feature>
<organism evidence="2 3">
    <name type="scientific">Polarella glacialis</name>
    <name type="common">Dinoflagellate</name>
    <dbReference type="NCBI Taxonomy" id="89957"/>
    <lineage>
        <taxon>Eukaryota</taxon>
        <taxon>Sar</taxon>
        <taxon>Alveolata</taxon>
        <taxon>Dinophyceae</taxon>
        <taxon>Suessiales</taxon>
        <taxon>Suessiaceae</taxon>
        <taxon>Polarella</taxon>
    </lineage>
</organism>
<feature type="compositionally biased region" description="Polar residues" evidence="1">
    <location>
        <begin position="1"/>
        <end position="21"/>
    </location>
</feature>
<feature type="non-terminal residue" evidence="2">
    <location>
        <position position="530"/>
    </location>
</feature>
<evidence type="ECO:0000313" key="2">
    <source>
        <dbReference type="EMBL" id="CAE8707823.1"/>
    </source>
</evidence>
<gene>
    <name evidence="2" type="ORF">PGLA2088_LOCUS34680</name>
</gene>
<protein>
    <submittedName>
        <fullName evidence="2">Uncharacterized protein</fullName>
    </submittedName>
</protein>
<accession>A0A813KTD7</accession>
<comment type="caution">
    <text evidence="2">The sequence shown here is derived from an EMBL/GenBank/DDBJ whole genome shotgun (WGS) entry which is preliminary data.</text>
</comment>
<dbReference type="EMBL" id="CAJNNW010031499">
    <property type="protein sequence ID" value="CAE8707823.1"/>
    <property type="molecule type" value="Genomic_DNA"/>
</dbReference>